<protein>
    <submittedName>
        <fullName evidence="3">Transferase hexapeptide repeat containing protein</fullName>
    </submittedName>
</protein>
<keyword evidence="2" id="KW-0677">Repeat</keyword>
<accession>A0A0G0H9K8</accession>
<dbReference type="InterPro" id="IPR050179">
    <property type="entry name" value="Trans_hexapeptide_repeat"/>
</dbReference>
<reference evidence="3 4" key="1">
    <citation type="journal article" date="2015" name="Nature">
        <title>rRNA introns, odd ribosomes, and small enigmatic genomes across a large radiation of phyla.</title>
        <authorList>
            <person name="Brown C.T."/>
            <person name="Hug L.A."/>
            <person name="Thomas B.C."/>
            <person name="Sharon I."/>
            <person name="Castelle C.J."/>
            <person name="Singh A."/>
            <person name="Wilkins M.J."/>
            <person name="Williams K.H."/>
            <person name="Banfield J.F."/>
        </authorList>
    </citation>
    <scope>NUCLEOTIDE SEQUENCE [LARGE SCALE GENOMIC DNA]</scope>
</reference>
<dbReference type="Proteomes" id="UP000034471">
    <property type="component" value="Unassembled WGS sequence"/>
</dbReference>
<dbReference type="InterPro" id="IPR001451">
    <property type="entry name" value="Hexapep"/>
</dbReference>
<dbReference type="CDD" id="cd03358">
    <property type="entry name" value="LbH_WxcM_N_like"/>
    <property type="match status" value="1"/>
</dbReference>
<dbReference type="InterPro" id="IPR011004">
    <property type="entry name" value="Trimer_LpxA-like_sf"/>
</dbReference>
<keyword evidence="1 3" id="KW-0808">Transferase</keyword>
<dbReference type="AlphaFoldDB" id="A0A0G0H9K8"/>
<proteinExistence type="predicted"/>
<dbReference type="STRING" id="1618481.US54_C0002G0010"/>
<evidence type="ECO:0000313" key="3">
    <source>
        <dbReference type="EMBL" id="KKQ38822.1"/>
    </source>
</evidence>
<dbReference type="Pfam" id="PF00132">
    <property type="entry name" value="Hexapep"/>
    <property type="match status" value="3"/>
</dbReference>
<evidence type="ECO:0000256" key="1">
    <source>
        <dbReference type="ARBA" id="ARBA00022679"/>
    </source>
</evidence>
<dbReference type="InterPro" id="IPR018357">
    <property type="entry name" value="Hexapep_transf_CS"/>
</dbReference>
<name>A0A0G0H9K8_9BACT</name>
<evidence type="ECO:0000256" key="2">
    <source>
        <dbReference type="ARBA" id="ARBA00022737"/>
    </source>
</evidence>
<gene>
    <name evidence="3" type="ORF">US54_C0002G0010</name>
</gene>
<dbReference type="PANTHER" id="PTHR43300:SF4">
    <property type="entry name" value="ACYL-[ACYL-CARRIER-PROTEIN]--UDP-N-ACETYLGLUCOSAMINE O-ACYLTRANSFERASE"/>
    <property type="match status" value="1"/>
</dbReference>
<dbReference type="Gene3D" id="2.160.10.10">
    <property type="entry name" value="Hexapeptide repeat proteins"/>
    <property type="match status" value="1"/>
</dbReference>
<dbReference type="SUPFAM" id="SSF51161">
    <property type="entry name" value="Trimeric LpxA-like enzymes"/>
    <property type="match status" value="1"/>
</dbReference>
<dbReference type="EMBL" id="LBTJ01000002">
    <property type="protein sequence ID" value="KKQ38822.1"/>
    <property type="molecule type" value="Genomic_DNA"/>
</dbReference>
<dbReference type="GO" id="GO:0016740">
    <property type="term" value="F:transferase activity"/>
    <property type="evidence" value="ECO:0007669"/>
    <property type="project" value="UniProtKB-KW"/>
</dbReference>
<organism evidence="3 4">
    <name type="scientific">Candidatus Roizmanbacteria bacterium GW2011_GWA2_37_7</name>
    <dbReference type="NCBI Taxonomy" id="1618481"/>
    <lineage>
        <taxon>Bacteria</taxon>
        <taxon>Candidatus Roizmaniibacteriota</taxon>
    </lineage>
</organism>
<comment type="caution">
    <text evidence="3">The sequence shown here is derived from an EMBL/GenBank/DDBJ whole genome shotgun (WGS) entry which is preliminary data.</text>
</comment>
<dbReference type="PANTHER" id="PTHR43300">
    <property type="entry name" value="ACETYLTRANSFERASE"/>
    <property type="match status" value="1"/>
</dbReference>
<dbReference type="PATRIC" id="fig|1618481.3.peg.75"/>
<dbReference type="PROSITE" id="PS00101">
    <property type="entry name" value="HEXAPEP_TRANSFERASES"/>
    <property type="match status" value="1"/>
</dbReference>
<sequence>MTYFKHPTSEISESAIIGNKTKIWHYVQIRDKVSIGSECIIGKNVYIDFEVHIGNRCKIQNNVSIFHGVTIEDGVFIGPHVCFSNDKFPRAINEDGALKTENDWALSKTLIKKGASIGANSTILPGITIGEYAMIGAGTVVTKDVPSFILVYGNPAKPYGRVNRAGKKI</sequence>
<evidence type="ECO:0000313" key="4">
    <source>
        <dbReference type="Proteomes" id="UP000034471"/>
    </source>
</evidence>